<evidence type="ECO:0000256" key="2">
    <source>
        <dbReference type="ARBA" id="ARBA00005201"/>
    </source>
</evidence>
<evidence type="ECO:0000313" key="16">
    <source>
        <dbReference type="EMBL" id="CAG8553134.1"/>
    </source>
</evidence>
<comment type="caution">
    <text evidence="16">The sequence shown here is derived from an EMBL/GenBank/DDBJ whole genome shotgun (WGS) entry which is preliminary data.</text>
</comment>
<evidence type="ECO:0000256" key="10">
    <source>
        <dbReference type="ARBA" id="ARBA00022840"/>
    </source>
</evidence>
<dbReference type="GO" id="GO:0008531">
    <property type="term" value="F:riboflavin kinase activity"/>
    <property type="evidence" value="ECO:0007669"/>
    <property type="project" value="UniProtKB-EC"/>
</dbReference>
<evidence type="ECO:0000256" key="13">
    <source>
        <dbReference type="PROSITE-ProRule" id="PRU00023"/>
    </source>
</evidence>
<dbReference type="InterPro" id="IPR002110">
    <property type="entry name" value="Ankyrin_rpt"/>
</dbReference>
<evidence type="ECO:0000256" key="3">
    <source>
        <dbReference type="ARBA" id="ARBA00010108"/>
    </source>
</evidence>
<keyword evidence="10" id="KW-0067">ATP-binding</keyword>
<evidence type="ECO:0000256" key="14">
    <source>
        <dbReference type="SAM" id="MobiDB-lite"/>
    </source>
</evidence>
<dbReference type="SUPFAM" id="SSF48403">
    <property type="entry name" value="Ankyrin repeat"/>
    <property type="match status" value="1"/>
</dbReference>
<name>A0A9N9FPX2_9GLOM</name>
<dbReference type="EC" id="2.7.1.26" evidence="4"/>
<organism evidence="16 17">
    <name type="scientific">Ambispora leptoticha</name>
    <dbReference type="NCBI Taxonomy" id="144679"/>
    <lineage>
        <taxon>Eukaryota</taxon>
        <taxon>Fungi</taxon>
        <taxon>Fungi incertae sedis</taxon>
        <taxon>Mucoromycota</taxon>
        <taxon>Glomeromycotina</taxon>
        <taxon>Glomeromycetes</taxon>
        <taxon>Archaeosporales</taxon>
        <taxon>Ambisporaceae</taxon>
        <taxon>Ambispora</taxon>
    </lineage>
</organism>
<dbReference type="PROSITE" id="PS51299">
    <property type="entry name" value="HTH_APSES"/>
    <property type="match status" value="1"/>
</dbReference>
<dbReference type="SUPFAM" id="SSF54616">
    <property type="entry name" value="DNA-binding domain of Mlu1-box binding protein MBP1"/>
    <property type="match status" value="1"/>
</dbReference>
<dbReference type="Pfam" id="PF01687">
    <property type="entry name" value="Flavokinase"/>
    <property type="match status" value="1"/>
</dbReference>
<dbReference type="Pfam" id="PF04383">
    <property type="entry name" value="KilA-N"/>
    <property type="match status" value="1"/>
</dbReference>
<dbReference type="Pfam" id="PF00023">
    <property type="entry name" value="Ank"/>
    <property type="match status" value="2"/>
</dbReference>
<feature type="repeat" description="ANK" evidence="13">
    <location>
        <begin position="250"/>
        <end position="282"/>
    </location>
</feature>
<dbReference type="PANTHER" id="PTHR43828">
    <property type="entry name" value="ASPARAGINASE"/>
    <property type="match status" value="1"/>
</dbReference>
<keyword evidence="9" id="KW-0547">Nucleotide-binding</keyword>
<feature type="domain" description="HTH APSES-type" evidence="15">
    <location>
        <begin position="47"/>
        <end position="153"/>
    </location>
</feature>
<dbReference type="GO" id="GO:0009231">
    <property type="term" value="P:riboflavin biosynthetic process"/>
    <property type="evidence" value="ECO:0007669"/>
    <property type="project" value="InterPro"/>
</dbReference>
<evidence type="ECO:0000259" key="15">
    <source>
        <dbReference type="PROSITE" id="PS51299"/>
    </source>
</evidence>
<evidence type="ECO:0000256" key="8">
    <source>
        <dbReference type="ARBA" id="ARBA00022737"/>
    </source>
</evidence>
<evidence type="ECO:0000256" key="12">
    <source>
        <dbReference type="ARBA" id="ARBA00029960"/>
    </source>
</evidence>
<keyword evidence="17" id="KW-1185">Reference proteome</keyword>
<dbReference type="AlphaFoldDB" id="A0A9N9FPX2"/>
<sequence length="774" mass="87072">MEIPKEASTSSSSVVLSAQQPLPPPLLSSSAQSQPQQQQARTGDSQIYKATYSGVPVWEMRCKSVAVMRRKSDGWLNATQILKVAEFDKPHRTRILEREVQKGEHEKVQGGYGKYQGTWVPHKTGVSLAEKYNVKELLAPIFDYDPSALASPPLAPKHITAASSKPRKPRENLSIDTDIETNTNEGEAISRRQSEHNGRPQKLIKTVSATARQYGEQMLKFFTARSSIPIPDFLLHPPADFDPNVKIDQQEHTALHWSAATGKNQIARILIQSGADIAPGNVRGETPLMRSVVFPYCYDSQGFNELLNLLRDSLCHHDYSNQTVLHHVVTYAGTKGRDRPAKYYMENLLNQLATQQPEEYRSYFVNLQNNKGDTALNIAARNANKKLVKLLLDAGGDPQIRNRENKNAEDYILEHEAEAARLREIELQKQKSTHTVNLETSTSTVRPNARNRLIPSANAILQDFQECYEARLLGKKKELIAVQSDLQAVKWNIEVANNSLEETKTNTDKLPELKEREAELERLVREKLDSRYAERIQASYESELKNIKNVNTNVDSTNLAELREKVDAAEKNYQMSIGTVLNTMMASETKLAKYKKLIENCSGIESQKFLDKIGTPISPYPIKLKSEVVKGFGRGSKELGIPTANLSEDTIGAVCNGVSTGIYYGWAQVVGKGGKNDFPTTPVYPMVMSLGWNPYYKNEKQSAEVHIIHVFPTDFYGEELRVIVLGYIRPERDYSSLEELIQDINTDIQVAHNSLKRDGYSRFQRDEFFVSGDA</sequence>
<dbReference type="InterPro" id="IPR051642">
    <property type="entry name" value="SWI6-like"/>
</dbReference>
<feature type="compositionally biased region" description="Low complexity" evidence="14">
    <location>
        <begin position="27"/>
        <end position="40"/>
    </location>
</feature>
<dbReference type="GO" id="GO:0003677">
    <property type="term" value="F:DNA binding"/>
    <property type="evidence" value="ECO:0007669"/>
    <property type="project" value="InterPro"/>
</dbReference>
<comment type="function">
    <text evidence="1">Catalyzes the phosphorylation of riboflavin (vitamin B2) to form flavin mononucleotide (FMN) coenzyme.</text>
</comment>
<dbReference type="InterPro" id="IPR036770">
    <property type="entry name" value="Ankyrin_rpt-contain_sf"/>
</dbReference>
<dbReference type="OrthoDB" id="6718656at2759"/>
<dbReference type="Gene3D" id="2.40.30.30">
    <property type="entry name" value="Riboflavin kinase-like"/>
    <property type="match status" value="1"/>
</dbReference>
<gene>
    <name evidence="16" type="ORF">ALEPTO_LOCUS5976</name>
</gene>
<dbReference type="InterPro" id="IPR003163">
    <property type="entry name" value="Tscrpt_reg_HTH_APSES-type"/>
</dbReference>
<dbReference type="GO" id="GO:0001228">
    <property type="term" value="F:DNA-binding transcription activator activity, RNA polymerase II-specific"/>
    <property type="evidence" value="ECO:0007669"/>
    <property type="project" value="UniProtKB-ARBA"/>
</dbReference>
<keyword evidence="8" id="KW-0677">Repeat</keyword>
<dbReference type="SMART" id="SM00904">
    <property type="entry name" value="Flavokinase"/>
    <property type="match status" value="1"/>
</dbReference>
<reference evidence="16" key="1">
    <citation type="submission" date="2021-06" db="EMBL/GenBank/DDBJ databases">
        <authorList>
            <person name="Kallberg Y."/>
            <person name="Tangrot J."/>
            <person name="Rosling A."/>
        </authorList>
    </citation>
    <scope>NUCLEOTIDE SEQUENCE</scope>
    <source>
        <strain evidence="16">FL130A</strain>
    </source>
</reference>
<dbReference type="SUPFAM" id="SSF82114">
    <property type="entry name" value="Riboflavin kinase-like"/>
    <property type="match status" value="1"/>
</dbReference>
<evidence type="ECO:0000256" key="11">
    <source>
        <dbReference type="ARBA" id="ARBA00023043"/>
    </source>
</evidence>
<protein>
    <recommendedName>
        <fullName evidence="4">riboflavin kinase</fullName>
        <ecNumber evidence="4">2.7.1.26</ecNumber>
    </recommendedName>
    <alternativeName>
        <fullName evidence="12">Flavin mononucleotide kinase 1</fullName>
    </alternativeName>
</protein>
<comment type="pathway">
    <text evidence="2">Cofactor biosynthesis; FMN biosynthesis; FMN from riboflavin (ATP route): step 1/1.</text>
</comment>
<evidence type="ECO:0000256" key="7">
    <source>
        <dbReference type="ARBA" id="ARBA00022679"/>
    </source>
</evidence>
<evidence type="ECO:0000256" key="9">
    <source>
        <dbReference type="ARBA" id="ARBA00022741"/>
    </source>
</evidence>
<dbReference type="Proteomes" id="UP000789508">
    <property type="component" value="Unassembled WGS sequence"/>
</dbReference>
<feature type="region of interest" description="Disordered" evidence="14">
    <location>
        <begin position="158"/>
        <end position="201"/>
    </location>
</feature>
<feature type="repeat" description="ANK" evidence="13">
    <location>
        <begin position="371"/>
        <end position="403"/>
    </location>
</feature>
<dbReference type="PANTHER" id="PTHR43828:SF15">
    <property type="entry name" value="TRANSCRIPTION FACTOR MBP1"/>
    <property type="match status" value="1"/>
</dbReference>
<dbReference type="GO" id="GO:0030907">
    <property type="term" value="C:MBF transcription complex"/>
    <property type="evidence" value="ECO:0007669"/>
    <property type="project" value="TreeGrafter"/>
</dbReference>
<feature type="region of interest" description="Disordered" evidence="14">
    <location>
        <begin position="1"/>
        <end position="45"/>
    </location>
</feature>
<dbReference type="EMBL" id="CAJVPS010001879">
    <property type="protein sequence ID" value="CAG8553134.1"/>
    <property type="molecule type" value="Genomic_DNA"/>
</dbReference>
<dbReference type="Gene3D" id="3.10.260.10">
    <property type="entry name" value="Transcription regulator HTH, APSES-type DNA-binding domain"/>
    <property type="match status" value="1"/>
</dbReference>
<evidence type="ECO:0000256" key="6">
    <source>
        <dbReference type="ARBA" id="ARBA00022643"/>
    </source>
</evidence>
<keyword evidence="5" id="KW-0285">Flavoprotein</keyword>
<feature type="compositionally biased region" description="Low complexity" evidence="14">
    <location>
        <begin position="8"/>
        <end position="20"/>
    </location>
</feature>
<dbReference type="GO" id="GO:0033309">
    <property type="term" value="C:SBF transcription complex"/>
    <property type="evidence" value="ECO:0007669"/>
    <property type="project" value="TreeGrafter"/>
</dbReference>
<evidence type="ECO:0000256" key="1">
    <source>
        <dbReference type="ARBA" id="ARBA00003572"/>
    </source>
</evidence>
<evidence type="ECO:0000256" key="4">
    <source>
        <dbReference type="ARBA" id="ARBA00012105"/>
    </source>
</evidence>
<evidence type="ECO:0000313" key="17">
    <source>
        <dbReference type="Proteomes" id="UP000789508"/>
    </source>
</evidence>
<accession>A0A9N9FPX2</accession>
<dbReference type="Gene3D" id="1.25.40.20">
    <property type="entry name" value="Ankyrin repeat-containing domain"/>
    <property type="match status" value="1"/>
</dbReference>
<evidence type="ECO:0000256" key="5">
    <source>
        <dbReference type="ARBA" id="ARBA00022630"/>
    </source>
</evidence>
<dbReference type="InterPro" id="IPR023465">
    <property type="entry name" value="Riboflavin_kinase_dom_sf"/>
</dbReference>
<dbReference type="InterPro" id="IPR018004">
    <property type="entry name" value="KilA/APSES_HTH"/>
</dbReference>
<dbReference type="SMART" id="SM00248">
    <property type="entry name" value="ANK"/>
    <property type="match status" value="3"/>
</dbReference>
<comment type="similarity">
    <text evidence="3">Belongs to the flavokinase family.</text>
</comment>
<dbReference type="SMART" id="SM01252">
    <property type="entry name" value="KilA-N"/>
    <property type="match status" value="1"/>
</dbReference>
<dbReference type="InterPro" id="IPR015865">
    <property type="entry name" value="Riboflavin_kinase_bac/euk"/>
</dbReference>
<keyword evidence="6" id="KW-0288">FMN</keyword>
<keyword evidence="7" id="KW-0808">Transferase</keyword>
<dbReference type="FunFam" id="3.10.260.10:FF:000001">
    <property type="entry name" value="APSES transcription factor (MbpA)"/>
    <property type="match status" value="1"/>
</dbReference>
<proteinExistence type="inferred from homology"/>
<keyword evidence="11 13" id="KW-0040">ANK repeat</keyword>
<dbReference type="PROSITE" id="PS50297">
    <property type="entry name" value="ANK_REP_REGION"/>
    <property type="match status" value="2"/>
</dbReference>
<dbReference type="InterPro" id="IPR036887">
    <property type="entry name" value="HTH_APSES_sf"/>
</dbReference>
<dbReference type="GO" id="GO:0005524">
    <property type="term" value="F:ATP binding"/>
    <property type="evidence" value="ECO:0007669"/>
    <property type="project" value="UniProtKB-KW"/>
</dbReference>
<feature type="compositionally biased region" description="Basic and acidic residues" evidence="14">
    <location>
        <begin position="188"/>
        <end position="198"/>
    </location>
</feature>
<dbReference type="PROSITE" id="PS50088">
    <property type="entry name" value="ANK_REPEAT"/>
    <property type="match status" value="2"/>
</dbReference>